<name>A0A1H4ID41_9ACTN</name>
<proteinExistence type="predicted"/>
<dbReference type="RefSeq" id="WP_074990002.1">
    <property type="nucleotide sequence ID" value="NZ_FNTD01000003.1"/>
</dbReference>
<gene>
    <name evidence="1" type="ORF">SAMN04490357_0126</name>
</gene>
<dbReference type="GO" id="GO:0050660">
    <property type="term" value="F:flavin adenine dinucleotide binding"/>
    <property type="evidence" value="ECO:0007669"/>
    <property type="project" value="InterPro"/>
</dbReference>
<accession>A0A1H4ID41</accession>
<dbReference type="GO" id="GO:0016627">
    <property type="term" value="F:oxidoreductase activity, acting on the CH-CH group of donors"/>
    <property type="evidence" value="ECO:0007669"/>
    <property type="project" value="InterPro"/>
</dbReference>
<dbReference type="Gene3D" id="1.10.540.10">
    <property type="entry name" value="Acyl-CoA dehydrogenase/oxidase, N-terminal domain"/>
    <property type="match status" value="1"/>
</dbReference>
<dbReference type="Proteomes" id="UP000182375">
    <property type="component" value="Unassembled WGS sequence"/>
</dbReference>
<evidence type="ECO:0000313" key="2">
    <source>
        <dbReference type="Proteomes" id="UP000182375"/>
    </source>
</evidence>
<dbReference type="GeneID" id="95516750"/>
<evidence type="ECO:0000313" key="1">
    <source>
        <dbReference type="EMBL" id="SEB31172.1"/>
    </source>
</evidence>
<dbReference type="STRING" id="67331.SAMN04490357_0126"/>
<dbReference type="InterPro" id="IPR037069">
    <property type="entry name" value="AcylCoA_DH/ox_N_sf"/>
</dbReference>
<dbReference type="InterPro" id="IPR009100">
    <property type="entry name" value="AcylCoA_DH/oxidase_NM_dom_sf"/>
</dbReference>
<reference evidence="1 2" key="1">
    <citation type="submission" date="2016-10" db="EMBL/GenBank/DDBJ databases">
        <authorList>
            <person name="de Groot N.N."/>
        </authorList>
    </citation>
    <scope>NUCLEOTIDE SEQUENCE [LARGE SCALE GENOMIC DNA]</scope>
    <source>
        <strain evidence="1 2">DSM 40306</strain>
    </source>
</reference>
<dbReference type="AlphaFoldDB" id="A0A1H4ID41"/>
<protein>
    <submittedName>
        <fullName evidence="1">Acyl-CoA dehydrogenase</fullName>
    </submittedName>
</protein>
<organism evidence="1 2">
    <name type="scientific">Streptomyces misionensis</name>
    <dbReference type="NCBI Taxonomy" id="67331"/>
    <lineage>
        <taxon>Bacteria</taxon>
        <taxon>Bacillati</taxon>
        <taxon>Actinomycetota</taxon>
        <taxon>Actinomycetes</taxon>
        <taxon>Kitasatosporales</taxon>
        <taxon>Streptomycetaceae</taxon>
        <taxon>Streptomyces</taxon>
    </lineage>
</organism>
<dbReference type="SUPFAM" id="SSF56645">
    <property type="entry name" value="Acyl-CoA dehydrogenase NM domain-like"/>
    <property type="match status" value="1"/>
</dbReference>
<dbReference type="EMBL" id="FNTD01000003">
    <property type="protein sequence ID" value="SEB31172.1"/>
    <property type="molecule type" value="Genomic_DNA"/>
</dbReference>
<sequence length="508" mass="53889">MTGERRRLRFRRFATRLERALDGGGAVRRRRRPGVCAALDRCGLSAYYVPAEYGGELTDYTELHQALRMVARRDPGVALAHGRTFHAVAPVWVSDDAVAAHRVGRLVVGGTRIASSLAVPGMGPEPHTGVSAYPVVGGYRVDGEEWVGDDLAPGSYVSLLSRTSPVATPRAHSLLLLRPDSLPGRGGPSGSRRLAFCDTRVGADALVGGEGRGAEIVLKARQLGWAAGSALPLGAAEHALRERLAGSRPPQTRRFAEAYADLLLCEALSLVAVRSVHLLPGELSVTSAVVGLLVPELTGAAALAEDAHLCREVLAAQFRSLVRGHRSPHDHRPQLDRLFGAAEAVVPFAPERIGLFSRHGSAVLGTLPLSVRRLRHLARAAPEFGVAAGHAERLLEVTDTLHQRLPGPAVTGDPGLGRGYALCFAGAVCAGLWLGGGPAVGDGPDGLWRDGLWLEACLTRVLAHLGVRPPSGADGALFDRLATVMIRQYEDGRPFSLLPFPMAEGEPR</sequence>